<evidence type="ECO:0000256" key="1">
    <source>
        <dbReference type="SAM" id="MobiDB-lite"/>
    </source>
</evidence>
<dbReference type="Proteomes" id="UP000193711">
    <property type="component" value="Unassembled WGS sequence"/>
</dbReference>
<proteinExistence type="predicted"/>
<reference evidence="3" key="1">
    <citation type="submission" date="2017-04" db="EMBL/GenBank/DDBJ databases">
        <authorList>
            <person name="Varghese N."/>
            <person name="Submissions S."/>
        </authorList>
    </citation>
    <scope>NUCLEOTIDE SEQUENCE [LARGE SCALE GENOMIC DNA]</scope>
    <source>
        <strain evidence="3">VKM Ac-2121</strain>
    </source>
</reference>
<keyword evidence="3" id="KW-1185">Reference proteome</keyword>
<organism evidence="2 3">
    <name type="scientific">Rathayibacter oskolensis</name>
    <dbReference type="NCBI Taxonomy" id="1891671"/>
    <lineage>
        <taxon>Bacteria</taxon>
        <taxon>Bacillati</taxon>
        <taxon>Actinomycetota</taxon>
        <taxon>Actinomycetes</taxon>
        <taxon>Micrococcales</taxon>
        <taxon>Microbacteriaceae</taxon>
        <taxon>Rathayibacter</taxon>
    </lineage>
</organism>
<evidence type="ECO:0000313" key="3">
    <source>
        <dbReference type="Proteomes" id="UP000193711"/>
    </source>
</evidence>
<accession>A0A1X7MZA1</accession>
<protein>
    <submittedName>
        <fullName evidence="2">Uncharacterized protein</fullName>
    </submittedName>
</protein>
<gene>
    <name evidence="2" type="ORF">SAMN06295885_0403</name>
</gene>
<sequence length="184" mass="17821">MPEALAPRQKGTTVSHDSTPAPLDAERVVTRRSVAAAAAWTVPVVAVAVATPSAAASIIDVGAFQLVGDCGTLGILGPGFTLTAGSAALPVNTTVTVIGSGVANIGVFSVTGGAASVAVLSGTSRQITLTAALPAGATIAFRTTLSISAAFTLNAVATLPAGYIGTGSKASGNVSSTLVLCSDN</sequence>
<evidence type="ECO:0000313" key="2">
    <source>
        <dbReference type="EMBL" id="SMH30199.1"/>
    </source>
</evidence>
<name>A0A1X7MZA1_9MICO</name>
<feature type="region of interest" description="Disordered" evidence="1">
    <location>
        <begin position="1"/>
        <end position="21"/>
    </location>
</feature>
<dbReference type="AlphaFoldDB" id="A0A1X7MZA1"/>
<dbReference type="EMBL" id="FXBM01000001">
    <property type="protein sequence ID" value="SMH30199.1"/>
    <property type="molecule type" value="Genomic_DNA"/>
</dbReference>